<dbReference type="RefSeq" id="WP_013468632.1">
    <property type="nucleotide sequence ID" value="NC_014810.2"/>
</dbReference>
<sequence>MRYVFLMLLSLILGTQVSMAKDDEINEDMISSGTGFSKEAQEEANNLDKQSYAGLEDVFLDTKFITPNGKYMLLVFGKNGCSYCELLKQDIKKHSNLKDFIKAHYSAYYINISYSKMHAFKVGIGKKSKEYKFPTSELAQIYEVNSTPTIVFANPEGKTIYELPGYMPYKQFLAVLEFVGKGLHKGISNDKEFIEKLRDYIRQRTRELNAA</sequence>
<dbReference type="SUPFAM" id="SSF52833">
    <property type="entry name" value="Thioredoxin-like"/>
    <property type="match status" value="1"/>
</dbReference>
<gene>
    <name evidence="3" type="ordered locus">Hfelis_01760</name>
</gene>
<organism evidence="3 4">
    <name type="scientific">Helicobacter felis (strain ATCC 49179 / CCUG 28539 / NCTC 12436 / CS1)</name>
    <dbReference type="NCBI Taxonomy" id="936155"/>
    <lineage>
        <taxon>Bacteria</taxon>
        <taxon>Pseudomonadati</taxon>
        <taxon>Campylobacterota</taxon>
        <taxon>Epsilonproteobacteria</taxon>
        <taxon>Campylobacterales</taxon>
        <taxon>Helicobacteraceae</taxon>
        <taxon>Helicobacter</taxon>
    </lineage>
</organism>
<evidence type="ECO:0000313" key="4">
    <source>
        <dbReference type="Proteomes" id="UP000007934"/>
    </source>
</evidence>
<dbReference type="AlphaFoldDB" id="E7ACT0"/>
<protein>
    <submittedName>
        <fullName evidence="3">Thiol:disulfide interchange protein DsbC</fullName>
    </submittedName>
</protein>
<evidence type="ECO:0000256" key="1">
    <source>
        <dbReference type="SAM" id="SignalP"/>
    </source>
</evidence>
<dbReference type="Gene3D" id="3.40.30.10">
    <property type="entry name" value="Glutaredoxin"/>
    <property type="match status" value="1"/>
</dbReference>
<evidence type="ECO:0000313" key="3">
    <source>
        <dbReference type="EMBL" id="CBY82260.1"/>
    </source>
</evidence>
<keyword evidence="1" id="KW-0732">Signal</keyword>
<accession>E7ACT0</accession>
<dbReference type="STRING" id="936155.HFELIS_01760"/>
<dbReference type="InterPro" id="IPR012336">
    <property type="entry name" value="Thioredoxin-like_fold"/>
</dbReference>
<dbReference type="CDD" id="cd02951">
    <property type="entry name" value="SoxW"/>
    <property type="match status" value="1"/>
</dbReference>
<feature type="chain" id="PRO_5003215418" evidence="1">
    <location>
        <begin position="21"/>
        <end position="211"/>
    </location>
</feature>
<dbReference type="KEGG" id="hfe:HFELIS_01760"/>
<dbReference type="EMBL" id="FQ670179">
    <property type="protein sequence ID" value="CBY82260.1"/>
    <property type="molecule type" value="Genomic_DNA"/>
</dbReference>
<dbReference type="InterPro" id="IPR036249">
    <property type="entry name" value="Thioredoxin-like_sf"/>
</dbReference>
<dbReference type="InterPro" id="IPR041737">
    <property type="entry name" value="SoxW"/>
</dbReference>
<evidence type="ECO:0000259" key="2">
    <source>
        <dbReference type="Pfam" id="PF13098"/>
    </source>
</evidence>
<reference evidence="3 4" key="1">
    <citation type="journal article" date="2011" name="Genome Biol. Evol.">
        <title>Comparative whole genome sequence analysis of the carcinogenic bacterial model pathogen Helicobacter felis.</title>
        <authorList>
            <person name="Arnold I.C."/>
            <person name="Zigova Z."/>
            <person name="Holden M."/>
            <person name="Lawley T.D."/>
            <person name="Rad R."/>
            <person name="Dougan G."/>
            <person name="Falkow S."/>
            <person name="Bentley S.D."/>
            <person name="Muller A."/>
        </authorList>
    </citation>
    <scope>NUCLEOTIDE SEQUENCE [LARGE SCALE GENOMIC DNA]</scope>
    <source>
        <strain evidence="4">ATCC 49179 / CCUG 28539 / NCTC 12436 / CS1</strain>
    </source>
</reference>
<dbReference type="GeneID" id="36133862"/>
<name>E7ACT0_HELFC</name>
<dbReference type="HOGENOM" id="CLU_098242_0_0_7"/>
<dbReference type="eggNOG" id="COG2143">
    <property type="taxonomic scope" value="Bacteria"/>
</dbReference>
<feature type="signal peptide" evidence="1">
    <location>
        <begin position="1"/>
        <end position="20"/>
    </location>
</feature>
<dbReference type="Pfam" id="PF13098">
    <property type="entry name" value="Thioredoxin_2"/>
    <property type="match status" value="1"/>
</dbReference>
<keyword evidence="4" id="KW-1185">Reference proteome</keyword>
<feature type="domain" description="Thioredoxin-like fold" evidence="2">
    <location>
        <begin position="67"/>
        <end position="176"/>
    </location>
</feature>
<dbReference type="Proteomes" id="UP000007934">
    <property type="component" value="Chromosome"/>
</dbReference>
<dbReference type="OrthoDB" id="5366120at2"/>
<proteinExistence type="predicted"/>